<dbReference type="Proteomes" id="UP000295382">
    <property type="component" value="Unassembled WGS sequence"/>
</dbReference>
<evidence type="ECO:0000256" key="5">
    <source>
        <dbReference type="HAMAP-Rule" id="MF_00527"/>
    </source>
</evidence>
<name>A0A4R3HXM9_PAULE</name>
<dbReference type="GO" id="GO:0003905">
    <property type="term" value="F:alkylbase DNA N-glycosylase activity"/>
    <property type="evidence" value="ECO:0007669"/>
    <property type="project" value="InterPro"/>
</dbReference>
<dbReference type="HAMAP" id="MF_00527">
    <property type="entry name" value="3MGH"/>
    <property type="match status" value="1"/>
</dbReference>
<dbReference type="CDD" id="cd00540">
    <property type="entry name" value="AAG"/>
    <property type="match status" value="1"/>
</dbReference>
<dbReference type="InterPro" id="IPR011034">
    <property type="entry name" value="Formyl_transferase-like_C_sf"/>
</dbReference>
<keyword evidence="3 5" id="KW-0378">Hydrolase</keyword>
<evidence type="ECO:0000256" key="1">
    <source>
        <dbReference type="ARBA" id="ARBA00009232"/>
    </source>
</evidence>
<dbReference type="EMBL" id="SLZQ01000005">
    <property type="protein sequence ID" value="TCS36955.1"/>
    <property type="molecule type" value="Genomic_DNA"/>
</dbReference>
<dbReference type="SUPFAM" id="SSF50486">
    <property type="entry name" value="FMT C-terminal domain-like"/>
    <property type="match status" value="1"/>
</dbReference>
<evidence type="ECO:0000313" key="6">
    <source>
        <dbReference type="EMBL" id="TCS36955.1"/>
    </source>
</evidence>
<dbReference type="PANTHER" id="PTHR10429">
    <property type="entry name" value="DNA-3-METHYLADENINE GLYCOSYLASE"/>
    <property type="match status" value="1"/>
</dbReference>
<dbReference type="GO" id="GO:0003677">
    <property type="term" value="F:DNA binding"/>
    <property type="evidence" value="ECO:0007669"/>
    <property type="project" value="InterPro"/>
</dbReference>
<accession>A0A4R3HXM9</accession>
<dbReference type="Gene3D" id="3.10.300.10">
    <property type="entry name" value="Methylpurine-DNA glycosylase (MPG)"/>
    <property type="match status" value="1"/>
</dbReference>
<comment type="caution">
    <text evidence="6">The sequence shown here is derived from an EMBL/GenBank/DDBJ whole genome shotgun (WGS) entry which is preliminary data.</text>
</comment>
<evidence type="ECO:0000256" key="2">
    <source>
        <dbReference type="ARBA" id="ARBA00022763"/>
    </source>
</evidence>
<reference evidence="6 7" key="1">
    <citation type="submission" date="2019-03" db="EMBL/GenBank/DDBJ databases">
        <title>Genomic Encyclopedia of Type Strains, Phase IV (KMG-IV): sequencing the most valuable type-strain genomes for metagenomic binning, comparative biology and taxonomic classification.</title>
        <authorList>
            <person name="Goeker M."/>
        </authorList>
    </citation>
    <scope>NUCLEOTIDE SEQUENCE [LARGE SCALE GENOMIC DNA]</scope>
    <source>
        <strain evidence="6 7">DSM 7445</strain>
    </source>
</reference>
<dbReference type="NCBIfam" id="TIGR00567">
    <property type="entry name" value="3mg"/>
    <property type="match status" value="1"/>
</dbReference>
<proteinExistence type="inferred from homology"/>
<gene>
    <name evidence="6" type="ORF">EDC30_105177</name>
</gene>
<dbReference type="PANTHER" id="PTHR10429:SF0">
    <property type="entry name" value="DNA-3-METHYLADENINE GLYCOSYLASE"/>
    <property type="match status" value="1"/>
</dbReference>
<dbReference type="GO" id="GO:0006284">
    <property type="term" value="P:base-excision repair"/>
    <property type="evidence" value="ECO:0007669"/>
    <property type="project" value="InterPro"/>
</dbReference>
<dbReference type="Pfam" id="PF02245">
    <property type="entry name" value="Pur_DNA_glyco"/>
    <property type="match status" value="1"/>
</dbReference>
<evidence type="ECO:0000313" key="7">
    <source>
        <dbReference type="Proteomes" id="UP000295382"/>
    </source>
</evidence>
<evidence type="ECO:0000256" key="4">
    <source>
        <dbReference type="ARBA" id="ARBA00023204"/>
    </source>
</evidence>
<sequence length="184" mass="20552">MMHKLPRSFYARDTIEVARDLLGKYLVHVVEGVERIGRIVETEAYIGVHDLASHSSKGITARTKVMFGPPGFAYVYLIYGVHHCMNVVTEKEGHGAAVLLRALESVRNVETRTSGPGLLCKAMAIDLHRNMHDLLSDDLYIADSGEGEPVTIVERPRIGVDYAGEWAARELRFYIKDNPCISKK</sequence>
<dbReference type="EC" id="3.2.2.-" evidence="5"/>
<dbReference type="InterPro" id="IPR036995">
    <property type="entry name" value="MPG_sf"/>
</dbReference>
<keyword evidence="7" id="KW-1185">Reference proteome</keyword>
<comment type="similarity">
    <text evidence="1 5">Belongs to the DNA glycosylase MPG family.</text>
</comment>
<keyword evidence="4 5" id="KW-0234">DNA repair</keyword>
<dbReference type="AlphaFoldDB" id="A0A4R3HXM9"/>
<evidence type="ECO:0000256" key="3">
    <source>
        <dbReference type="ARBA" id="ARBA00022801"/>
    </source>
</evidence>
<organism evidence="6 7">
    <name type="scientific">Paucimonas lemoignei</name>
    <name type="common">Pseudomonas lemoignei</name>
    <dbReference type="NCBI Taxonomy" id="29443"/>
    <lineage>
        <taxon>Bacteria</taxon>
        <taxon>Pseudomonadati</taxon>
        <taxon>Pseudomonadota</taxon>
        <taxon>Betaproteobacteria</taxon>
        <taxon>Burkholderiales</taxon>
        <taxon>Burkholderiaceae</taxon>
        <taxon>Paucimonas</taxon>
    </lineage>
</organism>
<dbReference type="FunFam" id="3.10.300.10:FF:000001">
    <property type="entry name" value="Putative 3-methyladenine DNA glycosylase"/>
    <property type="match status" value="1"/>
</dbReference>
<dbReference type="InterPro" id="IPR003180">
    <property type="entry name" value="MPG"/>
</dbReference>
<keyword evidence="2 5" id="KW-0227">DNA damage</keyword>
<dbReference type="RefSeq" id="WP_165973787.1">
    <property type="nucleotide sequence ID" value="NZ_SLZQ01000005.1"/>
</dbReference>
<protein>
    <recommendedName>
        <fullName evidence="5">Putative 3-methyladenine DNA glycosylase</fullName>
        <ecNumber evidence="5">3.2.2.-</ecNumber>
    </recommendedName>
</protein>